<dbReference type="Gene3D" id="1.10.10.10">
    <property type="entry name" value="Winged helix-like DNA-binding domain superfamily/Winged helix DNA-binding domain"/>
    <property type="match status" value="1"/>
</dbReference>
<dbReference type="CDD" id="cd00090">
    <property type="entry name" value="HTH_ARSR"/>
    <property type="match status" value="1"/>
</dbReference>
<organism evidence="2 3">
    <name type="scientific">Bowmanella yangjiangensis</name>
    <dbReference type="NCBI Taxonomy" id="2811230"/>
    <lineage>
        <taxon>Bacteria</taxon>
        <taxon>Pseudomonadati</taxon>
        <taxon>Pseudomonadota</taxon>
        <taxon>Gammaproteobacteria</taxon>
        <taxon>Alteromonadales</taxon>
        <taxon>Alteromonadaceae</taxon>
        <taxon>Bowmanella</taxon>
    </lineage>
</organism>
<keyword evidence="3" id="KW-1185">Reference proteome</keyword>
<dbReference type="InterPro" id="IPR011991">
    <property type="entry name" value="ArsR-like_HTH"/>
</dbReference>
<gene>
    <name evidence="2" type="ORF">J0A65_14290</name>
</gene>
<dbReference type="PANTHER" id="PTHR38600">
    <property type="entry name" value="TRANSCRIPTIONAL REGULATORY PROTEIN"/>
    <property type="match status" value="1"/>
</dbReference>
<dbReference type="RefSeq" id="WP_206594931.1">
    <property type="nucleotide sequence ID" value="NZ_JAFKCS010000014.1"/>
</dbReference>
<dbReference type="Proteomes" id="UP000663992">
    <property type="component" value="Unassembled WGS sequence"/>
</dbReference>
<dbReference type="SUPFAM" id="SSF46785">
    <property type="entry name" value="Winged helix' DNA-binding domain"/>
    <property type="match status" value="1"/>
</dbReference>
<evidence type="ECO:0000259" key="1">
    <source>
        <dbReference type="PROSITE" id="PS50987"/>
    </source>
</evidence>
<dbReference type="EMBL" id="JAFKCS010000014">
    <property type="protein sequence ID" value="MBN7821036.1"/>
    <property type="molecule type" value="Genomic_DNA"/>
</dbReference>
<reference evidence="2 3" key="1">
    <citation type="submission" date="2021-03" db="EMBL/GenBank/DDBJ databases">
        <title>novel species isolated from a fishpond in China.</title>
        <authorList>
            <person name="Lu H."/>
            <person name="Cai Z."/>
        </authorList>
    </citation>
    <scope>NUCLEOTIDE SEQUENCE [LARGE SCALE GENOMIC DNA]</scope>
    <source>
        <strain evidence="2 3">Y57</strain>
    </source>
</reference>
<dbReference type="InterPro" id="IPR001845">
    <property type="entry name" value="HTH_ArsR_DNA-bd_dom"/>
</dbReference>
<dbReference type="InterPro" id="IPR036390">
    <property type="entry name" value="WH_DNA-bd_sf"/>
</dbReference>
<dbReference type="PANTHER" id="PTHR38600:SF1">
    <property type="entry name" value="TRANSCRIPTIONAL REGULATORY PROTEIN"/>
    <property type="match status" value="1"/>
</dbReference>
<proteinExistence type="predicted"/>
<dbReference type="SMART" id="SM00418">
    <property type="entry name" value="HTH_ARSR"/>
    <property type="match status" value="1"/>
</dbReference>
<dbReference type="PROSITE" id="PS50987">
    <property type="entry name" value="HTH_ARSR_2"/>
    <property type="match status" value="1"/>
</dbReference>
<name>A0ABS3CXB8_9ALTE</name>
<feature type="domain" description="HTH arsR-type" evidence="1">
    <location>
        <begin position="1"/>
        <end position="93"/>
    </location>
</feature>
<dbReference type="Pfam" id="PF12840">
    <property type="entry name" value="HTH_20"/>
    <property type="match status" value="1"/>
</dbReference>
<protein>
    <submittedName>
        <fullName evidence="2">Helix-turn-helix transcriptional regulator</fullName>
    </submittedName>
</protein>
<comment type="caution">
    <text evidence="2">The sequence shown here is derived from an EMBL/GenBank/DDBJ whole genome shotgun (WGS) entry which is preliminary data.</text>
</comment>
<evidence type="ECO:0000313" key="3">
    <source>
        <dbReference type="Proteomes" id="UP000663992"/>
    </source>
</evidence>
<sequence length="115" mass="12871">MENDDKLDAVFFALSDRRRRLLLAELAGGPQSIGELAARVGMKISAASKHISLLEAGQLIVKSKRGKETYCQLELAIWQEVLSFISMHSAFWSGRFDELEHFLKTQEAVNGSHHS</sequence>
<evidence type="ECO:0000313" key="2">
    <source>
        <dbReference type="EMBL" id="MBN7821036.1"/>
    </source>
</evidence>
<dbReference type="InterPro" id="IPR036388">
    <property type="entry name" value="WH-like_DNA-bd_sf"/>
</dbReference>
<accession>A0ABS3CXB8</accession>